<dbReference type="InterPro" id="IPR003497">
    <property type="entry name" value="BRO_N_domain"/>
</dbReference>
<evidence type="ECO:0000313" key="2">
    <source>
        <dbReference type="EMBL" id="MFL0198297.1"/>
    </source>
</evidence>
<protein>
    <submittedName>
        <fullName evidence="2">BRO family protein</fullName>
    </submittedName>
</protein>
<comment type="caution">
    <text evidence="2">The sequence shown here is derived from an EMBL/GenBank/DDBJ whole genome shotgun (WGS) entry which is preliminary data.</text>
</comment>
<accession>A0ABW8SQI2</accession>
<dbReference type="SMART" id="SM01040">
    <property type="entry name" value="Bro-N"/>
    <property type="match status" value="1"/>
</dbReference>
<dbReference type="Proteomes" id="UP001623660">
    <property type="component" value="Unassembled WGS sequence"/>
</dbReference>
<proteinExistence type="predicted"/>
<gene>
    <name evidence="2" type="ORF">ACJDU8_22430</name>
</gene>
<dbReference type="EMBL" id="JBJHZX010000054">
    <property type="protein sequence ID" value="MFL0198297.1"/>
    <property type="molecule type" value="Genomic_DNA"/>
</dbReference>
<reference evidence="2 3" key="1">
    <citation type="submission" date="2024-11" db="EMBL/GenBank/DDBJ databases">
        <authorList>
            <person name="Heng Y.C."/>
            <person name="Lim A.C.H."/>
            <person name="Lee J.K.Y."/>
            <person name="Kittelmann S."/>
        </authorList>
    </citation>
    <scope>NUCLEOTIDE SEQUENCE [LARGE SCALE GENOMIC DNA]</scope>
    <source>
        <strain evidence="2 3">WILCCON 0269</strain>
    </source>
</reference>
<dbReference type="Pfam" id="PF02498">
    <property type="entry name" value="Bro-N"/>
    <property type="match status" value="1"/>
</dbReference>
<organism evidence="2 3">
    <name type="scientific">Candidatus Clostridium eludens</name>
    <dbReference type="NCBI Taxonomy" id="3381663"/>
    <lineage>
        <taxon>Bacteria</taxon>
        <taxon>Bacillati</taxon>
        <taxon>Bacillota</taxon>
        <taxon>Clostridia</taxon>
        <taxon>Eubacteriales</taxon>
        <taxon>Clostridiaceae</taxon>
        <taxon>Clostridium</taxon>
    </lineage>
</organism>
<sequence length="223" mass="26467">MNSLTFVKSNNFGIVKCDFYRNNNGEILMTREQIGKGLEYIEPSDAVRKLHTRHKKRLDKFSVQDRLAGTDGKFYMTYLYTAKGVYEICRWSHQPKADAFMDWVWDVLEKIRKLDKKQLNKLVKREAGKIIRKSFTDELKELPPSPHKDFKFMHYTNLIYTIIFGMDAGRLRKKFGITQKDKLRDYFTPQELEQIAVLECQVKRKISEGLSYKQIKSMLFNMR</sequence>
<evidence type="ECO:0000259" key="1">
    <source>
        <dbReference type="SMART" id="SM01040"/>
    </source>
</evidence>
<evidence type="ECO:0000313" key="3">
    <source>
        <dbReference type="Proteomes" id="UP001623660"/>
    </source>
</evidence>
<name>A0ABW8SQI2_9CLOT</name>
<feature type="domain" description="Bro-N" evidence="1">
    <location>
        <begin position="16"/>
        <end position="110"/>
    </location>
</feature>
<dbReference type="RefSeq" id="WP_406794407.1">
    <property type="nucleotide sequence ID" value="NZ_JBJHZX010000054.1"/>
</dbReference>
<keyword evidence="3" id="KW-1185">Reference proteome</keyword>